<organism evidence="2 3">
    <name type="scientific">Methylocella tundrae</name>
    <dbReference type="NCBI Taxonomy" id="227605"/>
    <lineage>
        <taxon>Bacteria</taxon>
        <taxon>Pseudomonadati</taxon>
        <taxon>Pseudomonadota</taxon>
        <taxon>Alphaproteobacteria</taxon>
        <taxon>Hyphomicrobiales</taxon>
        <taxon>Beijerinckiaceae</taxon>
        <taxon>Methylocella</taxon>
    </lineage>
</organism>
<dbReference type="Pfam" id="PF09490">
    <property type="entry name" value="CbtA"/>
    <property type="match status" value="1"/>
</dbReference>
<evidence type="ECO:0008006" key="4">
    <source>
        <dbReference type="Google" id="ProtNLM"/>
    </source>
</evidence>
<dbReference type="EMBL" id="LR536450">
    <property type="protein sequence ID" value="VFU09291.1"/>
    <property type="molecule type" value="Genomic_DNA"/>
</dbReference>
<protein>
    <recommendedName>
        <fullName evidence="4">Cobalt transporter subunit (CbtA)</fullName>
    </recommendedName>
</protein>
<feature type="transmembrane region" description="Helical" evidence="1">
    <location>
        <begin position="69"/>
        <end position="87"/>
    </location>
</feature>
<dbReference type="Proteomes" id="UP000294360">
    <property type="component" value="Chromosome"/>
</dbReference>
<dbReference type="AlphaFoldDB" id="A0A4U8Z1V6"/>
<feature type="transmembrane region" description="Helical" evidence="1">
    <location>
        <begin position="168"/>
        <end position="188"/>
    </location>
</feature>
<keyword evidence="1" id="KW-1133">Transmembrane helix</keyword>
<dbReference type="RefSeq" id="WP_134489584.1">
    <property type="nucleotide sequence ID" value="NZ_CP139089.1"/>
</dbReference>
<keyword evidence="1" id="KW-0812">Transmembrane</keyword>
<reference evidence="2 3" key="1">
    <citation type="submission" date="2019-03" db="EMBL/GenBank/DDBJ databases">
        <authorList>
            <person name="Kox A.R. M."/>
        </authorList>
    </citation>
    <scope>NUCLEOTIDE SEQUENCE [LARGE SCALE GENOMIC DNA]</scope>
    <source>
        <strain evidence="2">MTUNDRAET4 annotated genome</strain>
    </source>
</reference>
<evidence type="ECO:0000256" key="1">
    <source>
        <dbReference type="SAM" id="Phobius"/>
    </source>
</evidence>
<gene>
    <name evidence="2" type="ORF">MTUNDRAET4_2404</name>
</gene>
<feature type="transmembrane region" description="Helical" evidence="1">
    <location>
        <begin position="137"/>
        <end position="156"/>
    </location>
</feature>
<accession>A0A4U8Z1V6</accession>
<name>A0A4U8Z1V6_METTU</name>
<dbReference type="OrthoDB" id="6851830at2"/>
<sequence>MVGQLLWRGMLAGIIAGLFATSFAFLAGEPSVDRAIAFESAAARAAGEPEEPQIVSRAVQRSAGLVTAAVVYGAGLGGLFALAFAFANGRVGALEPRAVAALLAAAGFIAVVLIPALKYPPNPPAIGRPETIGMRTALFFSMLFFSVLAMILASLLRGRLARRFGGWNAGLVSAGAFLTAVAVAALVLPSINEVPDNFPADVLWRFRLAALGAQAVLWSIIGLGFGVLAQSLEGVDFGRASRALQATNASAR</sequence>
<feature type="transmembrane region" description="Helical" evidence="1">
    <location>
        <begin position="99"/>
        <end position="117"/>
    </location>
</feature>
<dbReference type="KEGG" id="mtun:MTUNDRAET4_2404"/>
<dbReference type="InterPro" id="IPR012666">
    <property type="entry name" value="CbtA_put"/>
</dbReference>
<evidence type="ECO:0000313" key="2">
    <source>
        <dbReference type="EMBL" id="VFU09291.1"/>
    </source>
</evidence>
<proteinExistence type="predicted"/>
<feature type="transmembrane region" description="Helical" evidence="1">
    <location>
        <begin position="208"/>
        <end position="229"/>
    </location>
</feature>
<evidence type="ECO:0000313" key="3">
    <source>
        <dbReference type="Proteomes" id="UP000294360"/>
    </source>
</evidence>
<keyword evidence="1" id="KW-0472">Membrane</keyword>